<dbReference type="GO" id="GO:0005524">
    <property type="term" value="F:ATP binding"/>
    <property type="evidence" value="ECO:0007669"/>
    <property type="project" value="InterPro"/>
</dbReference>
<dbReference type="GO" id="GO:0003972">
    <property type="term" value="F:RNA ligase (ATP) activity"/>
    <property type="evidence" value="ECO:0007669"/>
    <property type="project" value="InterPro"/>
</dbReference>
<accession>A0A0C3Q5H9</accession>
<dbReference type="GO" id="GO:0006388">
    <property type="term" value="P:tRNA splicing, via endonucleolytic cleavage and ligation"/>
    <property type="evidence" value="ECO:0007669"/>
    <property type="project" value="InterPro"/>
</dbReference>
<sequence>TLPTIPAFKFRLAELVTNGSVMAVVVEEMEGTDEAGQEFLRELPQEVRQRLHITIGTKSKEIDPYEGKLLVEKWKAGEAGEDCVSLVLKAAKAQGHIKGLSS</sequence>
<dbReference type="Pfam" id="PF08302">
    <property type="entry name" value="tRNA_lig_CPD"/>
    <property type="match status" value="1"/>
</dbReference>
<protein>
    <recommendedName>
        <fullName evidence="1">tRNA ligase phosphodiesterase domain-containing protein</fullName>
    </recommendedName>
</protein>
<feature type="non-terminal residue" evidence="2">
    <location>
        <position position="1"/>
    </location>
</feature>
<gene>
    <name evidence="2" type="ORF">M407DRAFT_8978</name>
</gene>
<organism evidence="2 3">
    <name type="scientific">Tulasnella calospora MUT 4182</name>
    <dbReference type="NCBI Taxonomy" id="1051891"/>
    <lineage>
        <taxon>Eukaryota</taxon>
        <taxon>Fungi</taxon>
        <taxon>Dikarya</taxon>
        <taxon>Basidiomycota</taxon>
        <taxon>Agaricomycotina</taxon>
        <taxon>Agaricomycetes</taxon>
        <taxon>Cantharellales</taxon>
        <taxon>Tulasnellaceae</taxon>
        <taxon>Tulasnella</taxon>
    </lineage>
</organism>
<feature type="domain" description="tRNA ligase phosphodiesterase" evidence="1">
    <location>
        <begin position="8"/>
        <end position="86"/>
    </location>
</feature>
<keyword evidence="3" id="KW-1185">Reference proteome</keyword>
<dbReference type="HOGENOM" id="CLU_2284287_0_0_1"/>
<reference evidence="3" key="2">
    <citation type="submission" date="2015-01" db="EMBL/GenBank/DDBJ databases">
        <title>Evolutionary Origins and Diversification of the Mycorrhizal Mutualists.</title>
        <authorList>
            <consortium name="DOE Joint Genome Institute"/>
            <consortium name="Mycorrhizal Genomics Consortium"/>
            <person name="Kohler A."/>
            <person name="Kuo A."/>
            <person name="Nagy L.G."/>
            <person name="Floudas D."/>
            <person name="Copeland A."/>
            <person name="Barry K.W."/>
            <person name="Cichocki N."/>
            <person name="Veneault-Fourrey C."/>
            <person name="LaButti K."/>
            <person name="Lindquist E.A."/>
            <person name="Lipzen A."/>
            <person name="Lundell T."/>
            <person name="Morin E."/>
            <person name="Murat C."/>
            <person name="Riley R."/>
            <person name="Ohm R."/>
            <person name="Sun H."/>
            <person name="Tunlid A."/>
            <person name="Henrissat B."/>
            <person name="Grigoriev I.V."/>
            <person name="Hibbett D.S."/>
            <person name="Martin F."/>
        </authorList>
    </citation>
    <scope>NUCLEOTIDE SEQUENCE [LARGE SCALE GENOMIC DNA]</scope>
    <source>
        <strain evidence="3">MUT 4182</strain>
    </source>
</reference>
<dbReference type="EMBL" id="KN823062">
    <property type="protein sequence ID" value="KIO24415.1"/>
    <property type="molecule type" value="Genomic_DNA"/>
</dbReference>
<evidence type="ECO:0000313" key="2">
    <source>
        <dbReference type="EMBL" id="KIO24415.1"/>
    </source>
</evidence>
<dbReference type="Proteomes" id="UP000054248">
    <property type="component" value="Unassembled WGS sequence"/>
</dbReference>
<name>A0A0C3Q5H9_9AGAM</name>
<reference evidence="2 3" key="1">
    <citation type="submission" date="2014-04" db="EMBL/GenBank/DDBJ databases">
        <authorList>
            <consortium name="DOE Joint Genome Institute"/>
            <person name="Kuo A."/>
            <person name="Girlanda M."/>
            <person name="Perotto S."/>
            <person name="Kohler A."/>
            <person name="Nagy L.G."/>
            <person name="Floudas D."/>
            <person name="Copeland A."/>
            <person name="Barry K.W."/>
            <person name="Cichocki N."/>
            <person name="Veneault-Fourrey C."/>
            <person name="LaButti K."/>
            <person name="Lindquist E.A."/>
            <person name="Lipzen A."/>
            <person name="Lundell T."/>
            <person name="Morin E."/>
            <person name="Murat C."/>
            <person name="Sun H."/>
            <person name="Tunlid A."/>
            <person name="Henrissat B."/>
            <person name="Grigoriev I.V."/>
            <person name="Hibbett D.S."/>
            <person name="Martin F."/>
            <person name="Nordberg H.P."/>
            <person name="Cantor M.N."/>
            <person name="Hua S.X."/>
        </authorList>
    </citation>
    <scope>NUCLEOTIDE SEQUENCE [LARGE SCALE GENOMIC DNA]</scope>
    <source>
        <strain evidence="2 3">MUT 4182</strain>
    </source>
</reference>
<dbReference type="OrthoDB" id="3265241at2759"/>
<evidence type="ECO:0000259" key="1">
    <source>
        <dbReference type="Pfam" id="PF08302"/>
    </source>
</evidence>
<dbReference type="InterPro" id="IPR015965">
    <property type="entry name" value="tRNA_lig_PDEase"/>
</dbReference>
<evidence type="ECO:0000313" key="3">
    <source>
        <dbReference type="Proteomes" id="UP000054248"/>
    </source>
</evidence>
<proteinExistence type="predicted"/>
<dbReference type="AlphaFoldDB" id="A0A0C3Q5H9"/>